<dbReference type="Pfam" id="PF07093">
    <property type="entry name" value="SGT1"/>
    <property type="match status" value="1"/>
</dbReference>
<dbReference type="Proteomes" id="UP000189703">
    <property type="component" value="Unplaced"/>
</dbReference>
<organism evidence="2 3">
    <name type="scientific">Nelumbo nucifera</name>
    <name type="common">Sacred lotus</name>
    <dbReference type="NCBI Taxonomy" id="4432"/>
    <lineage>
        <taxon>Eukaryota</taxon>
        <taxon>Viridiplantae</taxon>
        <taxon>Streptophyta</taxon>
        <taxon>Embryophyta</taxon>
        <taxon>Tracheophyta</taxon>
        <taxon>Spermatophyta</taxon>
        <taxon>Magnoliopsida</taxon>
        <taxon>Proteales</taxon>
        <taxon>Nelumbonaceae</taxon>
        <taxon>Nelumbo</taxon>
    </lineage>
</organism>
<feature type="compositionally biased region" description="Acidic residues" evidence="1">
    <location>
        <begin position="548"/>
        <end position="563"/>
    </location>
</feature>
<dbReference type="InParanoid" id="A0A1U7ZDP9"/>
<evidence type="ECO:0000313" key="2">
    <source>
        <dbReference type="Proteomes" id="UP000189703"/>
    </source>
</evidence>
<accession>A0A1U7ZDP9</accession>
<feature type="compositionally biased region" description="Low complexity" evidence="1">
    <location>
        <begin position="641"/>
        <end position="655"/>
    </location>
</feature>
<evidence type="ECO:0000313" key="3">
    <source>
        <dbReference type="RefSeq" id="XP_010249441.1"/>
    </source>
</evidence>
<dbReference type="PANTHER" id="PTHR13060">
    <property type="entry name" value="SGT1 PROTEIN HSGT1 SUPPRESSOR OF GCR2"/>
    <property type="match status" value="1"/>
</dbReference>
<dbReference type="GeneID" id="104591976"/>
<dbReference type="OrthoDB" id="27237at2759"/>
<sequence>MDEVVEAEPSPFSQTSSSRTPEDSVFYAIFPDFSIHSSKTLKPTATSNAYDCLNQLSSSFPSLHVQVLDAVSPYLSDYIWQHEAFNLSLSSIPKPNCLCSSQIPHLHGKVRYGDNLEDEWFVVFLLFEITRRFPSVSVRVWDTDGEFLLIEAAYSLPRWIKPENSSNRVFIRQGELHIVPKERFPSNPSLYDSLRFLATAGVESRASDSVQSVLRKRISGYPERARANMHQVRVRVPVSVAQVLKHEPCLISLAVEGFYDRDIDTMKYAARMEKFLSGGSGEELVQISVRMSRAMYGQLVQQTFQAPKWYPMPPRTDASAYMEAELGMKIACGFEMMYQQRRRNGLEGKGSTWDVFLKSLESSGYFAGLLPGSKEYRRLMESAQEYYRNSSAFSRTSEMMNAPVKRIGEILALPHSADDFKGVSLPPSDDDSWLYSGEDDLNSAILERQKEMEFYELNRKKKNKSSDQQEAGYSSSMQLDDFDLGDITRNMKAFVNKVSSYEGAEVPENSNLKAVDLNVERFIKDMELAIRCASSEQMNIEEGSSSDMDFDDSEDESDIENPPEDNGGREDAFMSSYSAALNDELKSTTLKKSFIRTNEQSSKNIEGTSNSMEDMDEEFSPIDVDVNLVKSVLDSFSSQQGLPGPASSLLGLMGLQLPQETRKDK</sequence>
<dbReference type="AlphaFoldDB" id="A0A1U7ZDP9"/>
<name>A0A1U7ZDP9_NELNU</name>
<feature type="region of interest" description="Disordered" evidence="1">
    <location>
        <begin position="636"/>
        <end position="665"/>
    </location>
</feature>
<dbReference type="KEGG" id="nnu:104591976"/>
<protein>
    <submittedName>
        <fullName evidence="3">Protein ecdysoneless homolog</fullName>
    </submittedName>
</protein>
<dbReference type="eggNOG" id="KOG2406">
    <property type="taxonomic scope" value="Eukaryota"/>
</dbReference>
<dbReference type="STRING" id="4432.A0A1U7ZDP9"/>
<dbReference type="FunCoup" id="A0A1U7ZDP9">
    <property type="interactions" value="3818"/>
</dbReference>
<dbReference type="GO" id="GO:0005634">
    <property type="term" value="C:nucleus"/>
    <property type="evidence" value="ECO:0000318"/>
    <property type="project" value="GO_Central"/>
</dbReference>
<evidence type="ECO:0000256" key="1">
    <source>
        <dbReference type="SAM" id="MobiDB-lite"/>
    </source>
</evidence>
<reference evidence="3" key="1">
    <citation type="submission" date="2025-08" db="UniProtKB">
        <authorList>
            <consortium name="RefSeq"/>
        </authorList>
    </citation>
    <scope>IDENTIFICATION</scope>
</reference>
<dbReference type="PANTHER" id="PTHR13060:SF0">
    <property type="entry name" value="PROTEIN ECDYSONELESS HOMOLOG"/>
    <property type="match status" value="1"/>
</dbReference>
<dbReference type="RefSeq" id="XP_010249441.1">
    <property type="nucleotide sequence ID" value="XM_010251139.2"/>
</dbReference>
<keyword evidence="2" id="KW-1185">Reference proteome</keyword>
<dbReference type="InterPro" id="IPR010770">
    <property type="entry name" value="Ecd"/>
</dbReference>
<gene>
    <name evidence="3" type="primary">LOC104591976</name>
</gene>
<feature type="region of interest" description="Disordered" evidence="1">
    <location>
        <begin position="534"/>
        <end position="571"/>
    </location>
</feature>
<dbReference type="OMA" id="TKDYIWQ"/>
<proteinExistence type="predicted"/>